<dbReference type="FunFam" id="3.20.110.10:FF:000001">
    <property type="entry name" value="Alpha-mannosidase"/>
    <property type="match status" value="1"/>
</dbReference>
<comment type="caution">
    <text evidence="12">The sequence shown here is derived from an EMBL/GenBank/DDBJ whole genome shotgun (WGS) entry which is preliminary data.</text>
</comment>
<keyword evidence="13" id="KW-1185">Reference proteome</keyword>
<dbReference type="InterPro" id="IPR041147">
    <property type="entry name" value="GH38_C"/>
</dbReference>
<evidence type="ECO:0000256" key="7">
    <source>
        <dbReference type="ARBA" id="ARBA00023157"/>
    </source>
</evidence>
<keyword evidence="7" id="KW-1015">Disulfide bond</keyword>
<organism evidence="12 13">
    <name type="scientific">Coptotermes formosanus</name>
    <name type="common">Formosan subterranean termite</name>
    <dbReference type="NCBI Taxonomy" id="36987"/>
    <lineage>
        <taxon>Eukaryota</taxon>
        <taxon>Metazoa</taxon>
        <taxon>Ecdysozoa</taxon>
        <taxon>Arthropoda</taxon>
        <taxon>Hexapoda</taxon>
        <taxon>Insecta</taxon>
        <taxon>Pterygota</taxon>
        <taxon>Neoptera</taxon>
        <taxon>Polyneoptera</taxon>
        <taxon>Dictyoptera</taxon>
        <taxon>Blattodea</taxon>
        <taxon>Blattoidea</taxon>
        <taxon>Termitoidae</taxon>
        <taxon>Rhinotermitidae</taxon>
        <taxon>Coptotermes</taxon>
    </lineage>
</organism>
<dbReference type="Gene3D" id="1.20.1270.50">
    <property type="entry name" value="Glycoside hydrolase family 38, central domain"/>
    <property type="match status" value="2"/>
</dbReference>
<dbReference type="InterPro" id="IPR011013">
    <property type="entry name" value="Gal_mutarotase_sf_dom"/>
</dbReference>
<keyword evidence="4 10" id="KW-0479">Metal-binding</keyword>
<dbReference type="InterPro" id="IPR011330">
    <property type="entry name" value="Glyco_hydro/deAcase_b/a-brl"/>
</dbReference>
<comment type="similarity">
    <text evidence="2 10">Belongs to the glycosyl hydrolase 38 family.</text>
</comment>
<evidence type="ECO:0000256" key="9">
    <source>
        <dbReference type="ARBA" id="ARBA00023295"/>
    </source>
</evidence>
<evidence type="ECO:0000256" key="2">
    <source>
        <dbReference type="ARBA" id="ARBA00009792"/>
    </source>
</evidence>
<dbReference type="Gene3D" id="2.70.98.30">
    <property type="entry name" value="Golgi alpha-mannosidase II, domain 4"/>
    <property type="match status" value="2"/>
</dbReference>
<dbReference type="PANTHER" id="PTHR11607">
    <property type="entry name" value="ALPHA-MANNOSIDASE"/>
    <property type="match status" value="1"/>
</dbReference>
<dbReference type="EC" id="3.2.1.-" evidence="10"/>
<dbReference type="PANTHER" id="PTHR11607:SF3">
    <property type="entry name" value="LYSOSOMAL ALPHA-MANNOSIDASE"/>
    <property type="match status" value="1"/>
</dbReference>
<feature type="domain" description="Glycoside hydrolase family 38 central" evidence="11">
    <location>
        <begin position="371"/>
        <end position="446"/>
    </location>
</feature>
<evidence type="ECO:0000256" key="8">
    <source>
        <dbReference type="ARBA" id="ARBA00023180"/>
    </source>
</evidence>
<dbReference type="AlphaFoldDB" id="A0A6L2PF64"/>
<accession>A0A6L2PF64</accession>
<dbReference type="OrthoDB" id="2016903at2759"/>
<reference evidence="13" key="1">
    <citation type="submission" date="2020-01" db="EMBL/GenBank/DDBJ databases">
        <title>Draft genome sequence of the Termite Coptotermes fromosanus.</title>
        <authorList>
            <person name="Itakura S."/>
            <person name="Yosikawa Y."/>
            <person name="Umezawa K."/>
        </authorList>
    </citation>
    <scope>NUCLEOTIDE SEQUENCE [LARGE SCALE GENOMIC DNA]</scope>
</reference>
<gene>
    <name evidence="12" type="ORF">Cfor_06155</name>
</gene>
<feature type="signal peptide" evidence="10">
    <location>
        <begin position="1"/>
        <end position="23"/>
    </location>
</feature>
<dbReference type="GO" id="GO:0004559">
    <property type="term" value="F:alpha-mannosidase activity"/>
    <property type="evidence" value="ECO:0007669"/>
    <property type="project" value="UniProtKB-EC"/>
</dbReference>
<keyword evidence="5 10" id="KW-0378">Hydrolase</keyword>
<dbReference type="InterPro" id="IPR000602">
    <property type="entry name" value="Glyco_hydro_38_N"/>
</dbReference>
<dbReference type="GO" id="GO:0006013">
    <property type="term" value="P:mannose metabolic process"/>
    <property type="evidence" value="ECO:0007669"/>
    <property type="project" value="InterPro"/>
</dbReference>
<keyword evidence="8" id="KW-0325">Glycoprotein</keyword>
<dbReference type="InterPro" id="IPR050843">
    <property type="entry name" value="Glycosyl_Hydrlase_38"/>
</dbReference>
<dbReference type="InterPro" id="IPR028995">
    <property type="entry name" value="Glyco_hydro_57/38_cen_sf"/>
</dbReference>
<dbReference type="CDD" id="cd10810">
    <property type="entry name" value="GH38N_AMII_LAM_like"/>
    <property type="match status" value="1"/>
</dbReference>
<dbReference type="Gene3D" id="3.20.110.10">
    <property type="entry name" value="Glycoside hydrolase 38, N terminal domain"/>
    <property type="match status" value="1"/>
</dbReference>
<keyword evidence="9 10" id="KW-0326">Glycosidase</keyword>
<dbReference type="InterPro" id="IPR027291">
    <property type="entry name" value="Glyco_hydro_38_N_sf"/>
</dbReference>
<evidence type="ECO:0000256" key="6">
    <source>
        <dbReference type="ARBA" id="ARBA00022833"/>
    </source>
</evidence>
<dbReference type="EMBL" id="BLKM01010425">
    <property type="protein sequence ID" value="GFG30110.1"/>
    <property type="molecule type" value="Genomic_DNA"/>
</dbReference>
<dbReference type="Proteomes" id="UP000502823">
    <property type="component" value="Unassembled WGS sequence"/>
</dbReference>
<dbReference type="FunFam" id="1.20.1270.50:FF:000002">
    <property type="entry name" value="Alpha-mannosidase"/>
    <property type="match status" value="1"/>
</dbReference>
<dbReference type="GO" id="GO:0005764">
    <property type="term" value="C:lysosome"/>
    <property type="evidence" value="ECO:0007669"/>
    <property type="project" value="TreeGrafter"/>
</dbReference>
<feature type="non-terminal residue" evidence="12">
    <location>
        <position position="906"/>
    </location>
</feature>
<dbReference type="Gene3D" id="2.60.40.1180">
    <property type="entry name" value="Golgi alpha-mannosidase II"/>
    <property type="match status" value="1"/>
</dbReference>
<evidence type="ECO:0000256" key="3">
    <source>
        <dbReference type="ARBA" id="ARBA00012752"/>
    </source>
</evidence>
<dbReference type="InterPro" id="IPR037094">
    <property type="entry name" value="Glyco_hydro_38_cen_sf"/>
</dbReference>
<dbReference type="SMART" id="SM00872">
    <property type="entry name" value="Alpha-mann_mid"/>
    <property type="match status" value="1"/>
</dbReference>
<dbReference type="Pfam" id="PF07748">
    <property type="entry name" value="Glyco_hydro_38C"/>
    <property type="match status" value="1"/>
</dbReference>
<keyword evidence="6 10" id="KW-0862">Zinc</keyword>
<evidence type="ECO:0000256" key="4">
    <source>
        <dbReference type="ARBA" id="ARBA00022723"/>
    </source>
</evidence>
<dbReference type="InterPro" id="IPR011682">
    <property type="entry name" value="Glyco_hydro_38_C"/>
</dbReference>
<comment type="catalytic activity">
    <reaction evidence="1">
        <text>Hydrolysis of terminal, non-reducing alpha-D-mannose residues in alpha-D-mannosides.</text>
        <dbReference type="EC" id="3.2.1.24"/>
    </reaction>
</comment>
<evidence type="ECO:0000256" key="5">
    <source>
        <dbReference type="ARBA" id="ARBA00022801"/>
    </source>
</evidence>
<dbReference type="SUPFAM" id="SSF88713">
    <property type="entry name" value="Glycoside hydrolase/deacetylase"/>
    <property type="match status" value="1"/>
</dbReference>
<comment type="cofactor">
    <cofactor evidence="10">
        <name>Zn(2+)</name>
        <dbReference type="ChEBI" id="CHEBI:29105"/>
    </cofactor>
    <text evidence="10">Binds 1 zinc ion per subunit.</text>
</comment>
<feature type="chain" id="PRO_5027136071" description="Alpha-mannosidase" evidence="10">
    <location>
        <begin position="24"/>
        <end position="906"/>
    </location>
</feature>
<evidence type="ECO:0000313" key="13">
    <source>
        <dbReference type="Proteomes" id="UP000502823"/>
    </source>
</evidence>
<evidence type="ECO:0000259" key="11">
    <source>
        <dbReference type="SMART" id="SM00872"/>
    </source>
</evidence>
<dbReference type="GO" id="GO:0046872">
    <property type="term" value="F:metal ion binding"/>
    <property type="evidence" value="ECO:0007669"/>
    <property type="project" value="UniProtKB-KW"/>
</dbReference>
<dbReference type="FunFam" id="1.20.1270.50:FF:000003">
    <property type="entry name" value="Alpha-mannosidase"/>
    <property type="match status" value="1"/>
</dbReference>
<name>A0A6L2PF64_COPFO</name>
<evidence type="ECO:0000256" key="1">
    <source>
        <dbReference type="ARBA" id="ARBA00000365"/>
    </source>
</evidence>
<dbReference type="Pfam" id="PF09261">
    <property type="entry name" value="Alpha-mann_mid"/>
    <property type="match status" value="1"/>
</dbReference>
<evidence type="ECO:0000313" key="12">
    <source>
        <dbReference type="EMBL" id="GFG30110.1"/>
    </source>
</evidence>
<dbReference type="SUPFAM" id="SSF74650">
    <property type="entry name" value="Galactose mutarotase-like"/>
    <property type="match status" value="1"/>
</dbReference>
<dbReference type="FunFam" id="2.60.40.1180:FF:000018">
    <property type="entry name" value="Alpha-mannosidase"/>
    <property type="match status" value="1"/>
</dbReference>
<dbReference type="SUPFAM" id="SSF88688">
    <property type="entry name" value="Families 57/38 glycoside transferase middle domain"/>
    <property type="match status" value="1"/>
</dbReference>
<protein>
    <recommendedName>
        <fullName evidence="3 10">Alpha-mannosidase</fullName>
        <ecNumber evidence="10">3.2.1.-</ecNumber>
    </recommendedName>
</protein>
<dbReference type="InterPro" id="IPR013780">
    <property type="entry name" value="Glyco_hydro_b"/>
</dbReference>
<proteinExistence type="inferred from homology"/>
<dbReference type="Pfam" id="PF17677">
    <property type="entry name" value="Glyco_hydro38C2"/>
    <property type="match status" value="1"/>
</dbReference>
<sequence length="906" mass="102934">MAVSSWVECLITITVLLSASCTALPTSARPRNEKAETCGYQSCPQVDPTKLNVHLVAHTHDDVGWLKTVDQYYYGARTDIQRAGVQYILDSVVDALKDNPQRRFIYVETAFFWKWWLEQSLERQQLVKDLVNEGRLEFTGGAWSMNDEAAVHYHSTIDQFTWGLRKLNDTFGACGRPHVGWQIDPFGHSREMASTFSRMGYDGLFFARLDYQDKAERLRQKTTEMVWQGSPNLGKSSADLFTSVLYNHYSAPRGFCFDVLCQDDPFIDNTNSADYNVDEKVNEFVSFVLQQAQSYTTNNIILTMGDDFHYQDASMYFKNLDKLIKYVNAANESLNVMYSTPSCYLKAVNDRGNTYTTKQDDFFPYGSDFQTYWTGYYTSRPTSKYFERLGNNFLQVGKQLVAMTQLGQVDASPLDSLREAMGTMQHHDAITGTEKQHVADDYARNLAKAFEDARGAVSVAINQLLSDAPSSVEIRNCLQLNVSKCETSETQDRFVVTVYNPLSHNVSHFVRLPVQRGTYTVQDHNGDEQPLQLVPIHTQVTSVPERPVSLATHELVFQAAKLPPLGFRAYYVTKVSNSFVEVQPSNDTSIGDAVSMVLVLMQNSLEWTCFVEETRLEQNFYYYNGASDPENRMSGAYIFRPNGTGINAVSNRADVTVYKAMSFSFYTVDNIGREVVSRFTTELETDGVFYTDSNGRELLERKRNYRPTWELNLSEPESGNYYPVTSRILIRDTQRQKEVAVLNDRPQGGSSLNDGQLELMVHRRLLNDDYFGVGEALNETAFGQGLYSGLKESLPINVQILTLEPWRENTLLLRLEHIMEENEDSVLSLPAEIAYEELFTAFNVTSTRKTTLAGNQWVEDVNRLVWKSTNDTTKDQRASYGPETRAETLRPMEVGTYIISVNKPSL</sequence>
<dbReference type="Pfam" id="PF01074">
    <property type="entry name" value="Glyco_hydro_38N"/>
    <property type="match status" value="1"/>
</dbReference>
<dbReference type="InParanoid" id="A0A6L2PF64"/>
<dbReference type="InterPro" id="IPR015341">
    <property type="entry name" value="Glyco_hydro_38_cen"/>
</dbReference>
<evidence type="ECO:0000256" key="10">
    <source>
        <dbReference type="RuleBase" id="RU361199"/>
    </source>
</evidence>
<dbReference type="GO" id="GO:0030246">
    <property type="term" value="F:carbohydrate binding"/>
    <property type="evidence" value="ECO:0007669"/>
    <property type="project" value="InterPro"/>
</dbReference>
<keyword evidence="10" id="KW-0732">Signal</keyword>